<protein>
    <recommendedName>
        <fullName evidence="12">Phosphatidylcholine transfer protein</fullName>
    </recommendedName>
    <alternativeName>
        <fullName evidence="14">START domain-containing protein 2</fullName>
    </alternativeName>
    <alternativeName>
        <fullName evidence="13">StAR-related lipid transfer protein 2</fullName>
    </alternativeName>
</protein>
<sequence>MTSETICTTLRLAWIRFLLRSNRISSPNSLGTARVKLATLTFGPSGSERMKQAAESLSNHVQKACALFAKRCNVIAGQRAWRTWQIATLYRQLYGEKLLLQTLRANLLRHCKNRKLYMLLSAAGVFHWERDGVSDEDMTRAKTEMEAMDRLVAHAKSSGAHKAPAPDGWEPVIDRAHLKMDLEFWSAWDKQTMEITVVDHEAKSSSEVIHWVYKFPYPMYPRDYCYVRRYRVDPQSRQMLIMARAVEHPRCPTVTKFVRVTEYQSQMVIEPHTTFDENGFDYYLTYFDDPQTQLPSVCYNWLASTGVPEFVERLHTASKLMQEPYLNKPFALVASFIDPSDSAMPWPITSYPHIISTLPGKMSFGQRFANAVMYSMVRPLVLLLETLYQQGDDFGAELAQFDYGAAMKNAVLYLDNSDNVLDYPKAVYPNFVQVRGLTTGPAKPLPGELKTWFDGAFDDGVVVVSLGSQLYNIFKVKAKVVMRLNVQNAKVKVPDHVMTVDWFPQNDALGHPNTRLFVSHCGKNGFFEGLYHGVPILCIPFNGDAYGTGVRVQAFGVGGSVDVLTSSADDIAHIVNSLIDDSDVHQRMKTAATLFHDRPETPAQRAATALEHVSKYGGEHLRPSSWELFAFTAGGSQPSCSRECSTTALPFTHSPFLFLVAGFYLFHVQTAHAYSYMLVPLPFMSHCLEMAAIGRELHSRGHDVHLLAPDFFPAEKCVKGDAEGIKIQKFKMDSEAAEFLVSNIAKATGKMGTDEGGALHLVNTFTTLIPAICRGFSQASDGSTSKSSETEGTRTSRSSTANKSAHGSRANVDIVLIDGLAVARCLTLIPAYLNKPFALVASLIDPSDSAMPWPITSYPHIISTLPGKMSFGQRFANAVMYSMVRPLVLLLETLYQQGDDFGAELAQFDYGAAMKNAVLYLENSDNVLDYPKAVYPNFVQVGGLTAGPAKPLPGELKTWFDGAFDDGVVVVSLGSSLYNISAEMADKLISAMAKVKAKVVMRLNVQNAKVKVPDHVMTVDWFPQNDALGHPNTRLFVSHCGKNGFFEGLYHGVPILCIPFNGDAYGTGVRVQAFGVGGSVDLLTSSADEIAHIVSSLIDDNDVHQRMKKAATLFHDRPETPAQRAATALEHVSKYGGEHLRPSSWELGFLQYAALDVFAALFLITGLLLIGMFYVCRWFVCRLINCFRTKQKSD</sequence>
<dbReference type="Proteomes" id="UP001519460">
    <property type="component" value="Unassembled WGS sequence"/>
</dbReference>
<dbReference type="SUPFAM" id="SSF55961">
    <property type="entry name" value="Bet v1-like"/>
    <property type="match status" value="1"/>
</dbReference>
<dbReference type="FunFam" id="3.40.50.2000:FF:000021">
    <property type="entry name" value="UDP-glucuronosyltransferase"/>
    <property type="match status" value="1"/>
</dbReference>
<evidence type="ECO:0000256" key="10">
    <source>
        <dbReference type="ARBA" id="ARBA00023121"/>
    </source>
</evidence>
<keyword evidence="16" id="KW-1133">Transmembrane helix</keyword>
<evidence type="ECO:0000256" key="14">
    <source>
        <dbReference type="ARBA" id="ARBA00079049"/>
    </source>
</evidence>
<proteinExistence type="inferred from homology"/>
<accession>A0ABD0MB47</accession>
<evidence type="ECO:0000256" key="4">
    <source>
        <dbReference type="ARBA" id="ARBA00022490"/>
    </source>
</evidence>
<dbReference type="InterPro" id="IPR002913">
    <property type="entry name" value="START_lipid-bd_dom"/>
</dbReference>
<dbReference type="SUPFAM" id="SSF53756">
    <property type="entry name" value="UDP-Glycosyltransferase/glycogen phosphorylase"/>
    <property type="match status" value="2"/>
</dbReference>
<keyword evidence="4" id="KW-0963">Cytoplasm</keyword>
<keyword evidence="7" id="KW-0808">Transferase</keyword>
<dbReference type="Gene3D" id="3.40.50.2000">
    <property type="entry name" value="Glycogen Phosphorylase B"/>
    <property type="match status" value="2"/>
</dbReference>
<keyword evidence="19" id="KW-1185">Reference proteome</keyword>
<dbReference type="GO" id="GO:0006869">
    <property type="term" value="P:lipid transport"/>
    <property type="evidence" value="ECO:0007669"/>
    <property type="project" value="UniProtKB-KW"/>
</dbReference>
<reference evidence="18 19" key="1">
    <citation type="journal article" date="2023" name="Sci. Data">
        <title>Genome assembly of the Korean intertidal mud-creeper Batillaria attramentaria.</title>
        <authorList>
            <person name="Patra A.K."/>
            <person name="Ho P.T."/>
            <person name="Jun S."/>
            <person name="Lee S.J."/>
            <person name="Kim Y."/>
            <person name="Won Y.J."/>
        </authorList>
    </citation>
    <scope>NUCLEOTIDE SEQUENCE [LARGE SCALE GENOMIC DNA]</scope>
    <source>
        <strain evidence="18">Wonlab-2016</strain>
    </source>
</reference>
<keyword evidence="16" id="KW-0472">Membrane</keyword>
<feature type="domain" description="START" evidence="17">
    <location>
        <begin position="180"/>
        <end position="323"/>
    </location>
</feature>
<evidence type="ECO:0000256" key="13">
    <source>
        <dbReference type="ARBA" id="ARBA00077188"/>
    </source>
</evidence>
<dbReference type="CDD" id="cd03784">
    <property type="entry name" value="GT1_Gtf-like"/>
    <property type="match status" value="2"/>
</dbReference>
<dbReference type="Pfam" id="PF00201">
    <property type="entry name" value="UDPGT"/>
    <property type="match status" value="2"/>
</dbReference>
<dbReference type="Gene3D" id="3.30.530.20">
    <property type="match status" value="1"/>
</dbReference>
<dbReference type="GO" id="GO:0016757">
    <property type="term" value="F:glycosyltransferase activity"/>
    <property type="evidence" value="ECO:0007669"/>
    <property type="project" value="UniProtKB-KW"/>
</dbReference>
<evidence type="ECO:0000256" key="7">
    <source>
        <dbReference type="ARBA" id="ARBA00022679"/>
    </source>
</evidence>
<keyword evidence="16" id="KW-0812">Transmembrane</keyword>
<comment type="subcellular location">
    <subcellularLocation>
        <location evidence="1">Cytoplasm</location>
    </subcellularLocation>
</comment>
<organism evidence="18 19">
    <name type="scientific">Batillaria attramentaria</name>
    <dbReference type="NCBI Taxonomy" id="370345"/>
    <lineage>
        <taxon>Eukaryota</taxon>
        <taxon>Metazoa</taxon>
        <taxon>Spiralia</taxon>
        <taxon>Lophotrochozoa</taxon>
        <taxon>Mollusca</taxon>
        <taxon>Gastropoda</taxon>
        <taxon>Caenogastropoda</taxon>
        <taxon>Sorbeoconcha</taxon>
        <taxon>Cerithioidea</taxon>
        <taxon>Batillariidae</taxon>
        <taxon>Batillaria</taxon>
    </lineage>
</organism>
<dbReference type="AlphaFoldDB" id="A0ABD0MB47"/>
<dbReference type="Pfam" id="PF01852">
    <property type="entry name" value="START"/>
    <property type="match status" value="1"/>
</dbReference>
<evidence type="ECO:0000313" key="18">
    <source>
        <dbReference type="EMBL" id="KAK7508541.1"/>
    </source>
</evidence>
<dbReference type="InterPro" id="IPR023393">
    <property type="entry name" value="START-like_dom_sf"/>
</dbReference>
<comment type="caution">
    <text evidence="18">The sequence shown here is derived from an EMBL/GenBank/DDBJ whole genome shotgun (WGS) entry which is preliminary data.</text>
</comment>
<dbReference type="PROSITE" id="PS50848">
    <property type="entry name" value="START"/>
    <property type="match status" value="1"/>
</dbReference>
<keyword evidence="8" id="KW-0007">Acetylation</keyword>
<dbReference type="EMBL" id="JACVVK020000001">
    <property type="protein sequence ID" value="KAK7508541.1"/>
    <property type="molecule type" value="Genomic_DNA"/>
</dbReference>
<evidence type="ECO:0000256" key="11">
    <source>
        <dbReference type="ARBA" id="ARBA00063535"/>
    </source>
</evidence>
<evidence type="ECO:0000256" key="6">
    <source>
        <dbReference type="ARBA" id="ARBA00022676"/>
    </source>
</evidence>
<evidence type="ECO:0000259" key="17">
    <source>
        <dbReference type="PROSITE" id="PS50848"/>
    </source>
</evidence>
<feature type="transmembrane region" description="Helical" evidence="16">
    <location>
        <begin position="1157"/>
        <end position="1180"/>
    </location>
</feature>
<keyword evidence="9" id="KW-0445">Lipid transport</keyword>
<comment type="subunit">
    <text evidence="11">Interacts with ACOT13/THEM2.</text>
</comment>
<dbReference type="InterPro" id="IPR002213">
    <property type="entry name" value="UDP_glucos_trans"/>
</dbReference>
<evidence type="ECO:0000256" key="5">
    <source>
        <dbReference type="ARBA" id="ARBA00022553"/>
    </source>
</evidence>
<dbReference type="FunFam" id="3.30.530.20:FF:000017">
    <property type="entry name" value="Phosphatidylcholine transfer protein, putative"/>
    <property type="match status" value="1"/>
</dbReference>
<evidence type="ECO:0000256" key="15">
    <source>
        <dbReference type="SAM" id="MobiDB-lite"/>
    </source>
</evidence>
<keyword evidence="3" id="KW-0813">Transport</keyword>
<evidence type="ECO:0000256" key="1">
    <source>
        <dbReference type="ARBA" id="ARBA00004496"/>
    </source>
</evidence>
<comment type="similarity">
    <text evidence="2">Belongs to the UDP-glycosyltransferase family.</text>
</comment>
<keyword evidence="5" id="KW-0597">Phosphoprotein</keyword>
<evidence type="ECO:0000256" key="8">
    <source>
        <dbReference type="ARBA" id="ARBA00022990"/>
    </source>
</evidence>
<keyword evidence="10" id="KW-0446">Lipid-binding</keyword>
<dbReference type="PANTHER" id="PTHR48043">
    <property type="entry name" value="EG:EG0003.4 PROTEIN-RELATED"/>
    <property type="match status" value="1"/>
</dbReference>
<evidence type="ECO:0000256" key="9">
    <source>
        <dbReference type="ARBA" id="ARBA00023055"/>
    </source>
</evidence>
<keyword evidence="6" id="KW-0328">Glycosyltransferase</keyword>
<gene>
    <name evidence="18" type="ORF">BaRGS_00000107</name>
</gene>
<feature type="region of interest" description="Disordered" evidence="15">
    <location>
        <begin position="778"/>
        <end position="804"/>
    </location>
</feature>
<evidence type="ECO:0000256" key="12">
    <source>
        <dbReference type="ARBA" id="ARBA00069061"/>
    </source>
</evidence>
<evidence type="ECO:0000256" key="2">
    <source>
        <dbReference type="ARBA" id="ARBA00009995"/>
    </source>
</evidence>
<evidence type="ECO:0000313" key="19">
    <source>
        <dbReference type="Proteomes" id="UP001519460"/>
    </source>
</evidence>
<dbReference type="PANTHER" id="PTHR48043:SF145">
    <property type="entry name" value="FI06409P-RELATED"/>
    <property type="match status" value="1"/>
</dbReference>
<dbReference type="GO" id="GO:0008289">
    <property type="term" value="F:lipid binding"/>
    <property type="evidence" value="ECO:0007669"/>
    <property type="project" value="UniProtKB-KW"/>
</dbReference>
<dbReference type="InterPro" id="IPR050271">
    <property type="entry name" value="UDP-glycosyltransferase"/>
</dbReference>
<evidence type="ECO:0000256" key="3">
    <source>
        <dbReference type="ARBA" id="ARBA00022448"/>
    </source>
</evidence>
<name>A0ABD0MB47_9CAEN</name>
<dbReference type="SMART" id="SM00234">
    <property type="entry name" value="START"/>
    <property type="match status" value="1"/>
</dbReference>
<evidence type="ECO:0000256" key="16">
    <source>
        <dbReference type="SAM" id="Phobius"/>
    </source>
</evidence>
<dbReference type="GO" id="GO:0005829">
    <property type="term" value="C:cytosol"/>
    <property type="evidence" value="ECO:0007669"/>
    <property type="project" value="UniProtKB-ARBA"/>
</dbReference>